<dbReference type="InterPro" id="IPR003340">
    <property type="entry name" value="B3_DNA-bd"/>
</dbReference>
<evidence type="ECO:0000256" key="2">
    <source>
        <dbReference type="ARBA" id="ARBA00007853"/>
    </source>
</evidence>
<dbReference type="Pfam" id="PF02362">
    <property type="entry name" value="B3"/>
    <property type="match status" value="1"/>
</dbReference>
<dbReference type="GO" id="GO:0051301">
    <property type="term" value="P:cell division"/>
    <property type="evidence" value="ECO:0007669"/>
    <property type="project" value="UniProtKB-ARBA"/>
</dbReference>
<dbReference type="InterPro" id="IPR053793">
    <property type="entry name" value="PB1-like"/>
</dbReference>
<evidence type="ECO:0000256" key="4">
    <source>
        <dbReference type="ARBA" id="ARBA00023015"/>
    </source>
</evidence>
<dbReference type="GO" id="GO:0048829">
    <property type="term" value="P:root cap development"/>
    <property type="evidence" value="ECO:0007669"/>
    <property type="project" value="UniProtKB-ARBA"/>
</dbReference>
<dbReference type="PROSITE" id="PS51745">
    <property type="entry name" value="PB1"/>
    <property type="match status" value="1"/>
</dbReference>
<evidence type="ECO:0000256" key="6">
    <source>
        <dbReference type="ARBA" id="ARBA00023163"/>
    </source>
</evidence>
<evidence type="ECO:0000256" key="7">
    <source>
        <dbReference type="ARBA" id="ARBA00023242"/>
    </source>
</evidence>
<reference evidence="13" key="1">
    <citation type="submission" date="2019-04" db="EMBL/GenBank/DDBJ databases">
        <title>Genome-wide analysis of the auxin response factor gene family in Eucommia ulmoides.</title>
        <authorList>
            <person name="Liu M."/>
            <person name="Li L."/>
            <person name="Ye J."/>
            <person name="Zhou X."/>
            <person name="Li Z."/>
            <person name="Fan R."/>
            <person name="Xu J."/>
        </authorList>
    </citation>
    <scope>NUCLEOTIDE SEQUENCE</scope>
</reference>
<evidence type="ECO:0000259" key="12">
    <source>
        <dbReference type="PROSITE" id="PS51745"/>
    </source>
</evidence>
<dbReference type="PROSITE" id="PS50863">
    <property type="entry name" value="B3"/>
    <property type="match status" value="1"/>
</dbReference>
<evidence type="ECO:0000256" key="1">
    <source>
        <dbReference type="ARBA" id="ARBA00004123"/>
    </source>
</evidence>
<keyword evidence="7 10" id="KW-0539">Nucleus</keyword>
<comment type="similarity">
    <text evidence="2 10">Belongs to the ARF family.</text>
</comment>
<dbReference type="Gene3D" id="2.40.330.10">
    <property type="entry name" value="DNA-binding pseudobarrel domain"/>
    <property type="match status" value="1"/>
</dbReference>
<evidence type="ECO:0000256" key="3">
    <source>
        <dbReference type="ARBA" id="ARBA00011726"/>
    </source>
</evidence>
<dbReference type="AlphaFoldDB" id="A0A649UIL5"/>
<feature type="domain" description="PB1" evidence="12">
    <location>
        <begin position="550"/>
        <end position="630"/>
    </location>
</feature>
<sequence>MNEVEKSLDFKLWQACTGSTVQMPPVNSKVYYFPQGHAEHTLIDVDFGVLPRVPALILCRVSSVKLLAHPETDEVYAKMKLVRIGNDDSGYDDLEVLEKNDSAERLPSFAKILTQSDSNNGGGFSVPRYCGETIFPPLDYSADKPLQTLVMKDVHGQIWKFKHVLRGAPKRHLFTTGWSVFVNRKKLIAGDSIVFMKKENGDLYIGTRRYKRGGIGGTASLSRWNSIAGNSGFLKEDDKSLSGGMRGKGRDSADSFVEAVSLAANGKPFEVVYYPRASTREFCVKASLVTDAMKIPWRPGMRFKMAFETGDSSRISWSMGTIAAVQAADPVRWPDSSWQCLQVRWDGPDMLQNVKCVSPWQVSLVSNMPVIQISQFSPPKKKPKLSQHPQFPLEGQFPISSVEVNNNPFGPNGPPMCCLSDNISAGIQGARHPLFELPFSDLHLTNNLQFGGSQTSFQCLDPCLDISAKNLEKTDETKRPYIVIFGQQMHAEQQIAEGCSSDAFSEVVQTSNSDGNPVGTENYALDWRSISSAGTLWNQSFHTGEHGLGTGHCQAFLESDSVGKILDLSVLRSYEELYQMLADMFELERSEMLSHVLYRDAMGLISETGKEPFGTFMKTAKRLTIMLDSSS</sequence>
<feature type="domain" description="TF-B3" evidence="11">
    <location>
        <begin position="109"/>
        <end position="211"/>
    </location>
</feature>
<evidence type="ECO:0000256" key="9">
    <source>
        <dbReference type="ARBA" id="ARBA00037697"/>
    </source>
</evidence>
<dbReference type="FunFam" id="2.40.330.10:FF:000001">
    <property type="entry name" value="Auxin response factor"/>
    <property type="match status" value="1"/>
</dbReference>
<dbReference type="GO" id="GO:0006355">
    <property type="term" value="P:regulation of DNA-templated transcription"/>
    <property type="evidence" value="ECO:0007669"/>
    <property type="project" value="InterPro"/>
</dbReference>
<dbReference type="PANTHER" id="PTHR31384:SF160">
    <property type="entry name" value="AUXIN RESPONSE FACTOR 16"/>
    <property type="match status" value="1"/>
</dbReference>
<dbReference type="InterPro" id="IPR015300">
    <property type="entry name" value="DNA-bd_pseudobarrel_sf"/>
</dbReference>
<dbReference type="CDD" id="cd10017">
    <property type="entry name" value="B3_DNA"/>
    <property type="match status" value="1"/>
</dbReference>
<name>A0A649UIL5_EUCUL</name>
<dbReference type="InterPro" id="IPR010525">
    <property type="entry name" value="ARF_dom"/>
</dbReference>
<dbReference type="Gene3D" id="3.10.20.90">
    <property type="entry name" value="Phosphatidylinositol 3-kinase Catalytic Subunit, Chain A, domain 1"/>
    <property type="match status" value="1"/>
</dbReference>
<protein>
    <recommendedName>
        <fullName evidence="10">Auxin response factor</fullName>
    </recommendedName>
</protein>
<evidence type="ECO:0000256" key="8">
    <source>
        <dbReference type="ARBA" id="ARBA00023294"/>
    </source>
</evidence>
<dbReference type="GO" id="GO:0007389">
    <property type="term" value="P:pattern specification process"/>
    <property type="evidence" value="ECO:0007669"/>
    <property type="project" value="UniProtKB-ARBA"/>
</dbReference>
<keyword evidence="5 10" id="KW-0238">DNA-binding</keyword>
<organism evidence="13">
    <name type="scientific">Eucommia ulmoides</name>
    <name type="common">Hardy rubber tree</name>
    <dbReference type="NCBI Taxonomy" id="4392"/>
    <lineage>
        <taxon>Eukaryota</taxon>
        <taxon>Viridiplantae</taxon>
        <taxon>Streptophyta</taxon>
        <taxon>Embryophyta</taxon>
        <taxon>Tracheophyta</taxon>
        <taxon>Spermatophyta</taxon>
        <taxon>Magnoliopsida</taxon>
        <taxon>eudicotyledons</taxon>
        <taxon>Gunneridae</taxon>
        <taxon>Pentapetalae</taxon>
        <taxon>asterids</taxon>
        <taxon>lamiids</taxon>
        <taxon>Garryales</taxon>
        <taxon>Eucommiaceae</taxon>
        <taxon>Eucommia</taxon>
    </lineage>
</organism>
<evidence type="ECO:0000313" key="13">
    <source>
        <dbReference type="EMBL" id="QGJ03871.1"/>
    </source>
</evidence>
<comment type="subunit">
    <text evidence="3 10">Homodimers and heterodimers.</text>
</comment>
<dbReference type="GO" id="GO:0003677">
    <property type="term" value="F:DNA binding"/>
    <property type="evidence" value="ECO:0007669"/>
    <property type="project" value="UniProtKB-KW"/>
</dbReference>
<evidence type="ECO:0000259" key="11">
    <source>
        <dbReference type="PROSITE" id="PS50863"/>
    </source>
</evidence>
<dbReference type="Gene3D" id="2.30.30.1040">
    <property type="match status" value="1"/>
</dbReference>
<dbReference type="SMART" id="SM01019">
    <property type="entry name" value="B3"/>
    <property type="match status" value="1"/>
</dbReference>
<evidence type="ECO:0000256" key="10">
    <source>
        <dbReference type="RuleBase" id="RU004561"/>
    </source>
</evidence>
<dbReference type="EMBL" id="MK850479">
    <property type="protein sequence ID" value="QGJ03871.1"/>
    <property type="molecule type" value="mRNA"/>
</dbReference>
<dbReference type="Pfam" id="PF06507">
    <property type="entry name" value="ARF_AD"/>
    <property type="match status" value="1"/>
</dbReference>
<dbReference type="GO" id="GO:0009734">
    <property type="term" value="P:auxin-activated signaling pathway"/>
    <property type="evidence" value="ECO:0007669"/>
    <property type="project" value="UniProtKB-KW"/>
</dbReference>
<dbReference type="FunFam" id="2.30.30.1040:FF:000002">
    <property type="entry name" value="Auxin response factor"/>
    <property type="match status" value="1"/>
</dbReference>
<accession>A0A649UIL5</accession>
<evidence type="ECO:0000256" key="5">
    <source>
        <dbReference type="ARBA" id="ARBA00023125"/>
    </source>
</evidence>
<dbReference type="InterPro" id="IPR044835">
    <property type="entry name" value="ARF_plant"/>
</dbReference>
<comment type="function">
    <text evidence="9">Auxin response factors (ARFs) are transcriptional factors that bind specifically to the DNA sequence 5'-TGTCTC-3' found in the auxin-responsive promoter elements (AuxREs). Could act as transcriptional activator or repressor. Formation of heterodimers with Aux/IAA proteins may alter their ability to modulate early auxin response genes expression.</text>
</comment>
<keyword evidence="4 10" id="KW-0805">Transcription regulation</keyword>
<dbReference type="SUPFAM" id="SSF101936">
    <property type="entry name" value="DNA-binding pseudobarrel domain"/>
    <property type="match status" value="1"/>
</dbReference>
<dbReference type="GO" id="GO:0005634">
    <property type="term" value="C:nucleus"/>
    <property type="evidence" value="ECO:0007669"/>
    <property type="project" value="UniProtKB-SubCell"/>
</dbReference>
<dbReference type="PANTHER" id="PTHR31384">
    <property type="entry name" value="AUXIN RESPONSE FACTOR 4-RELATED"/>
    <property type="match status" value="1"/>
</dbReference>
<comment type="subcellular location">
    <subcellularLocation>
        <location evidence="1 10">Nucleus</location>
    </subcellularLocation>
</comment>
<keyword evidence="6 10" id="KW-0804">Transcription</keyword>
<proteinExistence type="evidence at transcript level"/>
<keyword evidence="8 10" id="KW-0927">Auxin signaling pathway</keyword>